<evidence type="ECO:0000259" key="8">
    <source>
        <dbReference type="PROSITE" id="PS50928"/>
    </source>
</evidence>
<dbReference type="EMBL" id="BATB01000006">
    <property type="protein sequence ID" value="GAD54726.1"/>
    <property type="molecule type" value="Genomic_DNA"/>
</dbReference>
<evidence type="ECO:0000313" key="10">
    <source>
        <dbReference type="Proteomes" id="UP000016566"/>
    </source>
</evidence>
<keyword evidence="2 7" id="KW-0813">Transport</keyword>
<sequence>MRNRTRAAHVPGHRGDFDSLGSVIRIVLQRLALGLLTLLIVSAVIFGAVNLLPGDFAQAVLGQSATPEAVTAIRTQLGLDQPLPVRYVQWLWDAARGDLGVSFAQANFASFTGRVDPSATVLAQIAPRFANTMFLAGVTAAIAVPMAVGLGILAALWRDTAFDKGANIATLSSISSPEFFLAYILILLFAVVNPVLPSLSNIFPGMSFGERLEKTLLPALTLTLVVTAHMMRMTRAAILNLMAQPYIEMARLKGMRPLRVIWRHALPNALAPIVNVVALNLAYLVTGVVVVEVVFVYPGIGQLFVDSVKLRDIPVVQACCLIFAAAYILLNLTADILSIISNPRLRHPK</sequence>
<dbReference type="Pfam" id="PF19300">
    <property type="entry name" value="BPD_transp_1_N"/>
    <property type="match status" value="1"/>
</dbReference>
<reference evidence="9" key="1">
    <citation type="journal article" date="2013" name="Genome Announc.">
        <title>Draft Genome Sequence of Loktanella cinnabarina LL-001T, Isolated from Deep-Sea Floor Sediment.</title>
        <authorList>
            <person name="Nishi S."/>
            <person name="Tsubouchi T."/>
            <person name="Takaki Y."/>
            <person name="Koyanagi R."/>
            <person name="Satoh N."/>
            <person name="Maruyama T."/>
            <person name="Hatada Y."/>
        </authorList>
    </citation>
    <scope>NUCLEOTIDE SEQUENCE [LARGE SCALE GENOMIC DNA]</scope>
    <source>
        <strain evidence="9">LL-001</strain>
    </source>
</reference>
<evidence type="ECO:0000256" key="3">
    <source>
        <dbReference type="ARBA" id="ARBA00022475"/>
    </source>
</evidence>
<feature type="transmembrane region" description="Helical" evidence="7">
    <location>
        <begin position="31"/>
        <end position="52"/>
    </location>
</feature>
<dbReference type="Gene3D" id="1.10.3720.10">
    <property type="entry name" value="MetI-like"/>
    <property type="match status" value="1"/>
</dbReference>
<feature type="domain" description="ABC transmembrane type-1" evidence="8">
    <location>
        <begin position="129"/>
        <end position="334"/>
    </location>
</feature>
<keyword evidence="6 7" id="KW-0472">Membrane</keyword>
<evidence type="ECO:0000256" key="2">
    <source>
        <dbReference type="ARBA" id="ARBA00022448"/>
    </source>
</evidence>
<dbReference type="InterPro" id="IPR000515">
    <property type="entry name" value="MetI-like"/>
</dbReference>
<name>U2YIV8_9RHOB</name>
<proteinExistence type="inferred from homology"/>
<keyword evidence="10" id="KW-1185">Reference proteome</keyword>
<dbReference type="GO" id="GO:0005886">
    <property type="term" value="C:plasma membrane"/>
    <property type="evidence" value="ECO:0007669"/>
    <property type="project" value="UniProtKB-SubCell"/>
</dbReference>
<organism evidence="9 10">
    <name type="scientific">Limimaricola cinnabarinus LL-001</name>
    <dbReference type="NCBI Taxonomy" id="1337093"/>
    <lineage>
        <taxon>Bacteria</taxon>
        <taxon>Pseudomonadati</taxon>
        <taxon>Pseudomonadota</taxon>
        <taxon>Alphaproteobacteria</taxon>
        <taxon>Rhodobacterales</taxon>
        <taxon>Paracoccaceae</taxon>
        <taxon>Limimaricola</taxon>
    </lineage>
</organism>
<dbReference type="CDD" id="cd06261">
    <property type="entry name" value="TM_PBP2"/>
    <property type="match status" value="1"/>
</dbReference>
<dbReference type="InterPro" id="IPR035906">
    <property type="entry name" value="MetI-like_sf"/>
</dbReference>
<keyword evidence="4 7" id="KW-0812">Transmembrane</keyword>
<protein>
    <submittedName>
        <fullName evidence="9">Cell processes</fullName>
    </submittedName>
</protein>
<dbReference type="SUPFAM" id="SSF161098">
    <property type="entry name" value="MetI-like"/>
    <property type="match status" value="1"/>
</dbReference>
<feature type="transmembrane region" description="Helical" evidence="7">
    <location>
        <begin position="178"/>
        <end position="196"/>
    </location>
</feature>
<dbReference type="PANTHER" id="PTHR43163:SF3">
    <property type="entry name" value="PEPTIDE ABC TRANSPORTER PERMEASE PROTEIN"/>
    <property type="match status" value="1"/>
</dbReference>
<dbReference type="Proteomes" id="UP000016566">
    <property type="component" value="Unassembled WGS sequence"/>
</dbReference>
<feature type="transmembrane region" description="Helical" evidence="7">
    <location>
        <begin position="134"/>
        <end position="157"/>
    </location>
</feature>
<comment type="caution">
    <text evidence="9">The sequence shown here is derived from an EMBL/GenBank/DDBJ whole genome shotgun (WGS) entry which is preliminary data.</text>
</comment>
<dbReference type="GO" id="GO:0055085">
    <property type="term" value="P:transmembrane transport"/>
    <property type="evidence" value="ECO:0007669"/>
    <property type="project" value="InterPro"/>
</dbReference>
<dbReference type="PANTHER" id="PTHR43163">
    <property type="entry name" value="DIPEPTIDE TRANSPORT SYSTEM PERMEASE PROTEIN DPPB-RELATED"/>
    <property type="match status" value="1"/>
</dbReference>
<dbReference type="Pfam" id="PF00528">
    <property type="entry name" value="BPD_transp_1"/>
    <property type="match status" value="1"/>
</dbReference>
<feature type="transmembrane region" description="Helical" evidence="7">
    <location>
        <begin position="315"/>
        <end position="340"/>
    </location>
</feature>
<dbReference type="InterPro" id="IPR045621">
    <property type="entry name" value="BPD_transp_1_N"/>
</dbReference>
<dbReference type="AlphaFoldDB" id="U2YIV8"/>
<dbReference type="STRING" id="1337093.MBELCI_0778"/>
<keyword evidence="3" id="KW-1003">Cell membrane</keyword>
<gene>
    <name evidence="9" type="ORF">MBELCI_0778</name>
</gene>
<comment type="subcellular location">
    <subcellularLocation>
        <location evidence="1 7">Cell membrane</location>
        <topology evidence="1 7">Multi-pass membrane protein</topology>
    </subcellularLocation>
</comment>
<evidence type="ECO:0000256" key="6">
    <source>
        <dbReference type="ARBA" id="ARBA00023136"/>
    </source>
</evidence>
<comment type="similarity">
    <text evidence="7">Belongs to the binding-protein-dependent transport system permease family.</text>
</comment>
<dbReference type="eggNOG" id="COG0601">
    <property type="taxonomic scope" value="Bacteria"/>
</dbReference>
<feature type="transmembrane region" description="Helical" evidence="7">
    <location>
        <begin position="216"/>
        <end position="234"/>
    </location>
</feature>
<evidence type="ECO:0000256" key="1">
    <source>
        <dbReference type="ARBA" id="ARBA00004651"/>
    </source>
</evidence>
<keyword evidence="5 7" id="KW-1133">Transmembrane helix</keyword>
<feature type="transmembrane region" description="Helical" evidence="7">
    <location>
        <begin position="269"/>
        <end position="295"/>
    </location>
</feature>
<dbReference type="PROSITE" id="PS50928">
    <property type="entry name" value="ABC_TM1"/>
    <property type="match status" value="1"/>
</dbReference>
<evidence type="ECO:0000256" key="7">
    <source>
        <dbReference type="RuleBase" id="RU363032"/>
    </source>
</evidence>
<evidence type="ECO:0000256" key="4">
    <source>
        <dbReference type="ARBA" id="ARBA00022692"/>
    </source>
</evidence>
<accession>U2YIV8</accession>
<evidence type="ECO:0000256" key="5">
    <source>
        <dbReference type="ARBA" id="ARBA00022989"/>
    </source>
</evidence>
<evidence type="ECO:0000313" key="9">
    <source>
        <dbReference type="EMBL" id="GAD54726.1"/>
    </source>
</evidence>